<dbReference type="GO" id="GO:0030170">
    <property type="term" value="F:pyridoxal phosphate binding"/>
    <property type="evidence" value="ECO:0007669"/>
    <property type="project" value="UniProtKB-UniRule"/>
</dbReference>
<dbReference type="PRINTS" id="PR00992">
    <property type="entry name" value="ALARACEMASE"/>
</dbReference>
<dbReference type="Gene3D" id="3.20.20.10">
    <property type="entry name" value="Alanine racemase"/>
    <property type="match status" value="1"/>
</dbReference>
<evidence type="ECO:0000256" key="7">
    <source>
        <dbReference type="PIRSR" id="PIRSR600821-50"/>
    </source>
</evidence>
<gene>
    <name evidence="10" type="primary">alr</name>
    <name evidence="10" type="ORF">E3E12_00050</name>
</gene>
<dbReference type="Proteomes" id="UP000318709">
    <property type="component" value="Chromosome"/>
</dbReference>
<protein>
    <recommendedName>
        <fullName evidence="3 6">Alanine racemase</fullName>
        <ecNumber evidence="3 6">5.1.1.1</ecNumber>
    </recommendedName>
</protein>
<dbReference type="GO" id="GO:0008784">
    <property type="term" value="F:alanine racemase activity"/>
    <property type="evidence" value="ECO:0007669"/>
    <property type="project" value="UniProtKB-UniRule"/>
</dbReference>
<name>A0A4Y6U902_9PROT</name>
<dbReference type="InterPro" id="IPR011079">
    <property type="entry name" value="Ala_racemase_C"/>
</dbReference>
<comment type="cofactor">
    <cofactor evidence="2 6 7">
        <name>pyridoxal 5'-phosphate</name>
        <dbReference type="ChEBI" id="CHEBI:597326"/>
    </cofactor>
</comment>
<dbReference type="Pfam" id="PF01168">
    <property type="entry name" value="Ala_racemase_N"/>
    <property type="match status" value="1"/>
</dbReference>
<dbReference type="InterPro" id="IPR009006">
    <property type="entry name" value="Ala_racemase/Decarboxylase_C"/>
</dbReference>
<dbReference type="Pfam" id="PF00842">
    <property type="entry name" value="Ala_racemase_C"/>
    <property type="match status" value="1"/>
</dbReference>
<evidence type="ECO:0000256" key="3">
    <source>
        <dbReference type="ARBA" id="ARBA00013089"/>
    </source>
</evidence>
<evidence type="ECO:0000313" key="10">
    <source>
        <dbReference type="EMBL" id="QDH12861.1"/>
    </source>
</evidence>
<accession>A0A4Y6U902</accession>
<comment type="catalytic activity">
    <reaction evidence="1 6">
        <text>L-alanine = D-alanine</text>
        <dbReference type="Rhea" id="RHEA:20249"/>
        <dbReference type="ChEBI" id="CHEBI:57416"/>
        <dbReference type="ChEBI" id="CHEBI:57972"/>
        <dbReference type="EC" id="5.1.1.1"/>
    </reaction>
</comment>
<reference evidence="10 11" key="1">
    <citation type="submission" date="2019-03" db="EMBL/GenBank/DDBJ databases">
        <title>The complete genome sequence of Swingsia_sp. F3b2 LMG30590(T).</title>
        <authorList>
            <person name="Chua K.-O."/>
            <person name="Chan K.-G."/>
            <person name="See-Too W.-S."/>
        </authorList>
    </citation>
    <scope>NUCLEOTIDE SEQUENCE [LARGE SCALE GENOMIC DNA]</scope>
    <source>
        <strain evidence="10 11">F3b2</strain>
    </source>
</reference>
<feature type="modified residue" description="N6-(pyridoxal phosphate)lysine" evidence="6 7">
    <location>
        <position position="35"/>
    </location>
</feature>
<dbReference type="PANTHER" id="PTHR30511">
    <property type="entry name" value="ALANINE RACEMASE"/>
    <property type="match status" value="1"/>
</dbReference>
<keyword evidence="11" id="KW-1185">Reference proteome</keyword>
<comment type="function">
    <text evidence="6">Catalyzes the interconversion of L-alanine and D-alanine. May also act on other amino acids.</text>
</comment>
<dbReference type="SUPFAM" id="SSF50621">
    <property type="entry name" value="Alanine racemase C-terminal domain-like"/>
    <property type="match status" value="1"/>
</dbReference>
<dbReference type="OrthoDB" id="9813814at2"/>
<evidence type="ECO:0000256" key="6">
    <source>
        <dbReference type="HAMAP-Rule" id="MF_01201"/>
    </source>
</evidence>
<dbReference type="SMART" id="SM01005">
    <property type="entry name" value="Ala_racemase_C"/>
    <property type="match status" value="1"/>
</dbReference>
<comment type="pathway">
    <text evidence="6">Amino-acid biosynthesis; D-alanine biosynthesis; D-alanine from L-alanine: step 1/1.</text>
</comment>
<feature type="active site" description="Proton acceptor; specific for L-alanine" evidence="6">
    <location>
        <position position="248"/>
    </location>
</feature>
<feature type="active site" description="Proton acceptor; specific for D-alanine" evidence="6">
    <location>
        <position position="35"/>
    </location>
</feature>
<dbReference type="InterPro" id="IPR029066">
    <property type="entry name" value="PLP-binding_barrel"/>
</dbReference>
<evidence type="ECO:0000256" key="8">
    <source>
        <dbReference type="PIRSR" id="PIRSR600821-52"/>
    </source>
</evidence>
<comment type="similarity">
    <text evidence="6">Belongs to the alanine racemase family.</text>
</comment>
<organism evidence="10 11">
    <name type="scientific">Formicincola oecophyllae</name>
    <dbReference type="NCBI Taxonomy" id="2558361"/>
    <lineage>
        <taxon>Bacteria</taxon>
        <taxon>Pseudomonadati</taxon>
        <taxon>Pseudomonadota</taxon>
        <taxon>Alphaproteobacteria</taxon>
        <taxon>Acetobacterales</taxon>
        <taxon>Acetobacteraceae</taxon>
        <taxon>Formicincola</taxon>
    </lineage>
</organism>
<dbReference type="GO" id="GO:0030632">
    <property type="term" value="P:D-alanine biosynthetic process"/>
    <property type="evidence" value="ECO:0007669"/>
    <property type="project" value="UniProtKB-UniRule"/>
</dbReference>
<dbReference type="Gene3D" id="2.40.37.10">
    <property type="entry name" value="Lyase, Ornithine Decarboxylase, Chain A, domain 1"/>
    <property type="match status" value="1"/>
</dbReference>
<dbReference type="NCBIfam" id="TIGR00492">
    <property type="entry name" value="alr"/>
    <property type="match status" value="1"/>
</dbReference>
<dbReference type="CDD" id="cd00430">
    <property type="entry name" value="PLPDE_III_AR"/>
    <property type="match status" value="1"/>
</dbReference>
<proteinExistence type="inferred from homology"/>
<dbReference type="KEGG" id="swf:E3E12_00050"/>
<dbReference type="RefSeq" id="WP_141442503.1">
    <property type="nucleotide sequence ID" value="NZ_CP038231.1"/>
</dbReference>
<keyword evidence="4 6" id="KW-0663">Pyridoxal phosphate</keyword>
<dbReference type="EC" id="5.1.1.1" evidence="3 6"/>
<evidence type="ECO:0000256" key="1">
    <source>
        <dbReference type="ARBA" id="ARBA00000316"/>
    </source>
</evidence>
<dbReference type="GO" id="GO:0005829">
    <property type="term" value="C:cytosol"/>
    <property type="evidence" value="ECO:0007669"/>
    <property type="project" value="TreeGrafter"/>
</dbReference>
<evidence type="ECO:0000259" key="9">
    <source>
        <dbReference type="SMART" id="SM01005"/>
    </source>
</evidence>
<dbReference type="PANTHER" id="PTHR30511:SF0">
    <property type="entry name" value="ALANINE RACEMASE, CATABOLIC-RELATED"/>
    <property type="match status" value="1"/>
</dbReference>
<dbReference type="InterPro" id="IPR000821">
    <property type="entry name" value="Ala_racemase"/>
</dbReference>
<feature type="binding site" evidence="6 8">
    <location>
        <position position="128"/>
    </location>
    <ligand>
        <name>substrate</name>
    </ligand>
</feature>
<evidence type="ECO:0000256" key="4">
    <source>
        <dbReference type="ARBA" id="ARBA00022898"/>
    </source>
</evidence>
<feature type="binding site" evidence="6 8">
    <location>
        <position position="301"/>
    </location>
    <ligand>
        <name>substrate</name>
    </ligand>
</feature>
<dbReference type="AlphaFoldDB" id="A0A4Y6U902"/>
<dbReference type="InterPro" id="IPR001608">
    <property type="entry name" value="Ala_racemase_N"/>
</dbReference>
<evidence type="ECO:0000256" key="5">
    <source>
        <dbReference type="ARBA" id="ARBA00023235"/>
    </source>
</evidence>
<dbReference type="SUPFAM" id="SSF51419">
    <property type="entry name" value="PLP-binding barrel"/>
    <property type="match status" value="1"/>
</dbReference>
<keyword evidence="5 6" id="KW-0413">Isomerase</keyword>
<dbReference type="EMBL" id="CP038231">
    <property type="protein sequence ID" value="QDH12861.1"/>
    <property type="molecule type" value="Genomic_DNA"/>
</dbReference>
<sequence>MRDSGLMDVNLDAFTRNYAQLCAMAPGVRLAPVLKADAYGLGMMETGRALGAMADDFFVAWPGEGAALRSVLPKARIFILHGCHPGQEGICAQHNLVPVHNTLEQARRWAAICPDRPCALHVDTGMSRLGLEQAELEREHAMLAGLKLELVMSHLACADDPQSPHNAHQRERFLAATKLFPGVPRSLSASGGLFLGPDYHFEMVRPGIALSGHSPGHHPQSAALETAVRVEVPVLCVHDVAPGTGVGYGLSWSAQRPTRLATVGIGYADGFLRALSPGGGKAGASLWLGKQRLPVVGKVSMDSIIVDATALPEGALAPGQMLTLVGPQQSADELAALAGTIGYEVLLALGTHLRRRYWQAGALMGETPSAAQTLAAVRQDVGATHSA</sequence>
<feature type="domain" description="Alanine racemase C-terminal" evidence="9">
    <location>
        <begin position="227"/>
        <end position="358"/>
    </location>
</feature>
<dbReference type="UniPathway" id="UPA00042">
    <property type="reaction ID" value="UER00497"/>
</dbReference>
<evidence type="ECO:0000256" key="2">
    <source>
        <dbReference type="ARBA" id="ARBA00001933"/>
    </source>
</evidence>
<dbReference type="HAMAP" id="MF_01201">
    <property type="entry name" value="Ala_racemase"/>
    <property type="match status" value="1"/>
</dbReference>
<evidence type="ECO:0000313" key="11">
    <source>
        <dbReference type="Proteomes" id="UP000318709"/>
    </source>
</evidence>